<proteinExistence type="predicted"/>
<protein>
    <submittedName>
        <fullName evidence="1">Uncharacterized protein</fullName>
    </submittedName>
</protein>
<reference evidence="1" key="1">
    <citation type="journal article" date="2014" name="Front. Microbiol.">
        <title>High frequency of phylogenetically diverse reductive dehalogenase-homologous genes in deep subseafloor sedimentary metagenomes.</title>
        <authorList>
            <person name="Kawai M."/>
            <person name="Futagami T."/>
            <person name="Toyoda A."/>
            <person name="Takaki Y."/>
            <person name="Nishi S."/>
            <person name="Hori S."/>
            <person name="Arai W."/>
            <person name="Tsubouchi T."/>
            <person name="Morono Y."/>
            <person name="Uchiyama I."/>
            <person name="Ito T."/>
            <person name="Fujiyama A."/>
            <person name="Inagaki F."/>
            <person name="Takami H."/>
        </authorList>
    </citation>
    <scope>NUCLEOTIDE SEQUENCE</scope>
    <source>
        <strain evidence="1">Expedition CK06-06</strain>
    </source>
</reference>
<organism evidence="1">
    <name type="scientific">marine sediment metagenome</name>
    <dbReference type="NCBI Taxonomy" id="412755"/>
    <lineage>
        <taxon>unclassified sequences</taxon>
        <taxon>metagenomes</taxon>
        <taxon>ecological metagenomes</taxon>
    </lineage>
</organism>
<gene>
    <name evidence="1" type="ORF">S01H1_69243</name>
</gene>
<accession>X0XSZ4</accession>
<comment type="caution">
    <text evidence="1">The sequence shown here is derived from an EMBL/GenBank/DDBJ whole genome shotgun (WGS) entry which is preliminary data.</text>
</comment>
<evidence type="ECO:0000313" key="1">
    <source>
        <dbReference type="EMBL" id="GAG38442.1"/>
    </source>
</evidence>
<dbReference type="EMBL" id="BARS01045959">
    <property type="protein sequence ID" value="GAG38442.1"/>
    <property type="molecule type" value="Genomic_DNA"/>
</dbReference>
<name>X0XSZ4_9ZZZZ</name>
<feature type="non-terminal residue" evidence="1">
    <location>
        <position position="30"/>
    </location>
</feature>
<sequence length="30" mass="3678">MVKIIKKKMDMNGFFIAESVWRAWKDWDFG</sequence>
<dbReference type="AlphaFoldDB" id="X0XSZ4"/>